<sequence length="107" mass="12386">MNILVMANSLQQDYKDRWNDAYRLVRTANNRLGVMSRREVEAIKFGISQSNSPVFHKARKCLADRNYPCECGSRLYHLLAMDKRPVCLLQDEQTALLKKLSLTNNAR</sequence>
<accession>A0ABX5GWY6</accession>
<name>A0ABX5GWY6_9GAMM</name>
<organism evidence="1 2">
    <name type="scientific">Photobacterium iliopiscarium</name>
    <dbReference type="NCBI Taxonomy" id="56192"/>
    <lineage>
        <taxon>Bacteria</taxon>
        <taxon>Pseudomonadati</taxon>
        <taxon>Pseudomonadota</taxon>
        <taxon>Gammaproteobacteria</taxon>
        <taxon>Vibrionales</taxon>
        <taxon>Vibrionaceae</taxon>
        <taxon>Photobacterium</taxon>
    </lineage>
</organism>
<evidence type="ECO:0000313" key="1">
    <source>
        <dbReference type="EMBL" id="PSW99560.1"/>
    </source>
</evidence>
<reference evidence="1 2" key="1">
    <citation type="submission" date="2018-03" db="EMBL/GenBank/DDBJ databases">
        <title>Whole genome sequencing of Histamine producing bacteria.</title>
        <authorList>
            <person name="Butler K."/>
        </authorList>
    </citation>
    <scope>NUCLEOTIDE SEQUENCE [LARGE SCALE GENOMIC DNA]</scope>
    <source>
        <strain evidence="1 2">ATCC 51761</strain>
    </source>
</reference>
<dbReference type="Proteomes" id="UP000241190">
    <property type="component" value="Unassembled WGS sequence"/>
</dbReference>
<keyword evidence="2" id="KW-1185">Reference proteome</keyword>
<dbReference type="EMBL" id="PYOP01000002">
    <property type="protein sequence ID" value="PSW99560.1"/>
    <property type="molecule type" value="Genomic_DNA"/>
</dbReference>
<evidence type="ECO:0000313" key="2">
    <source>
        <dbReference type="Proteomes" id="UP000241190"/>
    </source>
</evidence>
<dbReference type="RefSeq" id="WP_045035522.1">
    <property type="nucleotide sequence ID" value="NZ_JZSR01000002.1"/>
</dbReference>
<protein>
    <submittedName>
        <fullName evidence="1">Uncharacterized protein</fullName>
    </submittedName>
</protein>
<gene>
    <name evidence="1" type="ORF">C9J52_01890</name>
</gene>
<proteinExistence type="predicted"/>
<comment type="caution">
    <text evidence="1">The sequence shown here is derived from an EMBL/GenBank/DDBJ whole genome shotgun (WGS) entry which is preliminary data.</text>
</comment>